<feature type="compositionally biased region" description="Basic and acidic residues" evidence="1">
    <location>
        <begin position="163"/>
        <end position="181"/>
    </location>
</feature>
<proteinExistence type="predicted"/>
<name>U4KUH9_PYROM</name>
<feature type="region of interest" description="Disordered" evidence="1">
    <location>
        <begin position="1"/>
        <end position="37"/>
    </location>
</feature>
<keyword evidence="3" id="KW-1185">Reference proteome</keyword>
<feature type="compositionally biased region" description="Basic and acidic residues" evidence="1">
    <location>
        <begin position="241"/>
        <end position="256"/>
    </location>
</feature>
<accession>U4KUH9</accession>
<feature type="compositionally biased region" description="Polar residues" evidence="1">
    <location>
        <begin position="148"/>
        <end position="160"/>
    </location>
</feature>
<dbReference type="AlphaFoldDB" id="U4KUH9"/>
<feature type="region of interest" description="Disordered" evidence="1">
    <location>
        <begin position="53"/>
        <end position="256"/>
    </location>
</feature>
<reference evidence="2 3" key="1">
    <citation type="journal article" date="2013" name="PLoS Genet.">
        <title>The genome and development-dependent transcriptomes of Pyronema confluens: a window into fungal evolution.</title>
        <authorList>
            <person name="Traeger S."/>
            <person name="Altegoer F."/>
            <person name="Freitag M."/>
            <person name="Gabaldon T."/>
            <person name="Kempken F."/>
            <person name="Kumar A."/>
            <person name="Marcet-Houben M."/>
            <person name="Poggeler S."/>
            <person name="Stajich J.E."/>
            <person name="Nowrousian M."/>
        </authorList>
    </citation>
    <scope>NUCLEOTIDE SEQUENCE [LARGE SCALE GENOMIC DNA]</scope>
    <source>
        <strain evidence="3">CBS 100304</strain>
        <tissue evidence="2">Vegetative mycelium</tissue>
    </source>
</reference>
<evidence type="ECO:0000313" key="3">
    <source>
        <dbReference type="Proteomes" id="UP000018144"/>
    </source>
</evidence>
<feature type="compositionally biased region" description="Polar residues" evidence="1">
    <location>
        <begin position="16"/>
        <end position="27"/>
    </location>
</feature>
<dbReference type="EMBL" id="HF935215">
    <property type="protein sequence ID" value="CCX04702.1"/>
    <property type="molecule type" value="Genomic_DNA"/>
</dbReference>
<feature type="compositionally biased region" description="Basic and acidic residues" evidence="1">
    <location>
        <begin position="1"/>
        <end position="15"/>
    </location>
</feature>
<organism evidence="2 3">
    <name type="scientific">Pyronema omphalodes (strain CBS 100304)</name>
    <name type="common">Pyronema confluens</name>
    <dbReference type="NCBI Taxonomy" id="1076935"/>
    <lineage>
        <taxon>Eukaryota</taxon>
        <taxon>Fungi</taxon>
        <taxon>Dikarya</taxon>
        <taxon>Ascomycota</taxon>
        <taxon>Pezizomycotina</taxon>
        <taxon>Pezizomycetes</taxon>
        <taxon>Pezizales</taxon>
        <taxon>Pyronemataceae</taxon>
        <taxon>Pyronema</taxon>
    </lineage>
</organism>
<protein>
    <submittedName>
        <fullName evidence="2">Uncharacterized protein</fullName>
    </submittedName>
</protein>
<sequence>MSRSECRNNHQDRDGSSTTSGVYSPYNTPLLENERRMPDGTIVAAICDIAPPGETQQVGEQDPGCDVQRRADERRQRRAAQSGYYEDAHDNTVAYPAAQQHAQHQQYQQAPAQYAQQPDCRAEGTYGQHGQHVVSQSTERADRWGQIFSASTPIDGTFSATDVGDRSTAREPHDTDLPDATRRHRHSVRNLEDTPRAAQYDLIARSGHPSRRIQSEEEEGGYNPYVQKDLGAQIIKHKSSRREGRRGSRERDALRR</sequence>
<dbReference type="Proteomes" id="UP000018144">
    <property type="component" value="Unassembled WGS sequence"/>
</dbReference>
<feature type="compositionally biased region" description="Low complexity" evidence="1">
    <location>
        <begin position="94"/>
        <end position="118"/>
    </location>
</feature>
<evidence type="ECO:0000313" key="2">
    <source>
        <dbReference type="EMBL" id="CCX04702.1"/>
    </source>
</evidence>
<evidence type="ECO:0000256" key="1">
    <source>
        <dbReference type="SAM" id="MobiDB-lite"/>
    </source>
</evidence>
<gene>
    <name evidence="2" type="ORF">PCON_03366</name>
</gene>